<feature type="compositionally biased region" description="Basic and acidic residues" evidence="11">
    <location>
        <begin position="220"/>
        <end position="230"/>
    </location>
</feature>
<comment type="similarity">
    <text evidence="3">Belongs to the TSSC4 family.</text>
</comment>
<dbReference type="Proteomes" id="UP001488805">
    <property type="component" value="Unassembled WGS sequence"/>
</dbReference>
<feature type="compositionally biased region" description="Basic and acidic residues" evidence="11">
    <location>
        <begin position="179"/>
        <end position="188"/>
    </location>
</feature>
<dbReference type="PANTHER" id="PTHR13445:SF3">
    <property type="entry name" value="U5 SMALL NUCLEAR RIBONUCLEOPROTEIN TSSC4"/>
    <property type="match status" value="1"/>
</dbReference>
<feature type="compositionally biased region" description="Polar residues" evidence="11">
    <location>
        <begin position="189"/>
        <end position="198"/>
    </location>
</feature>
<dbReference type="AlphaFoldDB" id="A0AAW1G9K8"/>
<dbReference type="GO" id="GO:0005681">
    <property type="term" value="C:spliceosomal complex"/>
    <property type="evidence" value="ECO:0007669"/>
    <property type="project" value="UniProtKB-KW"/>
</dbReference>
<accession>A0AAW1G9K8</accession>
<dbReference type="EMBL" id="JBCEZU010000001">
    <property type="protein sequence ID" value="KAK9543276.1"/>
    <property type="molecule type" value="Genomic_DNA"/>
</dbReference>
<name>A0AAW1G9K8_ZOAVI</name>
<evidence type="ECO:0000256" key="10">
    <source>
        <dbReference type="ARBA" id="ARBA00045970"/>
    </source>
</evidence>
<evidence type="ECO:0000313" key="13">
    <source>
        <dbReference type="Proteomes" id="UP001488805"/>
    </source>
</evidence>
<evidence type="ECO:0000256" key="2">
    <source>
        <dbReference type="ARBA" id="ARBA00004496"/>
    </source>
</evidence>
<feature type="compositionally biased region" description="Acidic residues" evidence="11">
    <location>
        <begin position="42"/>
        <end position="56"/>
    </location>
</feature>
<evidence type="ECO:0000256" key="1">
    <source>
        <dbReference type="ARBA" id="ARBA00004123"/>
    </source>
</evidence>
<evidence type="ECO:0000256" key="5">
    <source>
        <dbReference type="ARBA" id="ARBA00022664"/>
    </source>
</evidence>
<comment type="caution">
    <text evidence="12">The sequence shown here is derived from an EMBL/GenBank/DDBJ whole genome shotgun (WGS) entry which is preliminary data.</text>
</comment>
<feature type="compositionally biased region" description="Basic and acidic residues" evidence="11">
    <location>
        <begin position="1"/>
        <end position="12"/>
    </location>
</feature>
<dbReference type="GO" id="GO:0008380">
    <property type="term" value="P:RNA splicing"/>
    <property type="evidence" value="ECO:0007669"/>
    <property type="project" value="UniProtKB-KW"/>
</dbReference>
<feature type="region of interest" description="Disordered" evidence="11">
    <location>
        <begin position="177"/>
        <end position="319"/>
    </location>
</feature>
<keyword evidence="4" id="KW-0963">Cytoplasm</keyword>
<dbReference type="PANTHER" id="PTHR13445">
    <property type="entry name" value="TUMOR SUPPRESSING SUBTRANSFERABLE CANDIDATE 4 TSSC4"/>
    <property type="match status" value="1"/>
</dbReference>
<proteinExistence type="inferred from homology"/>
<feature type="compositionally biased region" description="Acidic residues" evidence="11">
    <location>
        <begin position="15"/>
        <end position="32"/>
    </location>
</feature>
<dbReference type="GO" id="GO:0005737">
    <property type="term" value="C:cytoplasm"/>
    <property type="evidence" value="ECO:0007669"/>
    <property type="project" value="UniProtKB-SubCell"/>
</dbReference>
<dbReference type="Pfam" id="PF15264">
    <property type="entry name" value="TSSC4"/>
    <property type="match status" value="1"/>
</dbReference>
<dbReference type="InterPro" id="IPR029338">
    <property type="entry name" value="TSSC4"/>
</dbReference>
<comment type="function">
    <text evidence="10">Protein associated with the U5 snRNP, during its maturation and its post-splicing recycling and which is required for spliceosomal tri-snRNP complex assembly in the nucleus. Has a molecular sequestering activity and transiently hinders SNRNP200 binding sites for constitutive splicing factors that intervene later during the assembly of the spliceosome and splicing. Together with its molecular sequestering activity, may also function as a molecular adapter and placeholder, coordinating the assembly of the U5 snRNP and its association with the U4/U6 di-snRNP.</text>
</comment>
<protein>
    <recommendedName>
        <fullName evidence="9">U5 small nuclear ribonucleoprotein TSSC4</fullName>
    </recommendedName>
</protein>
<evidence type="ECO:0000256" key="9">
    <source>
        <dbReference type="ARBA" id="ARBA00035304"/>
    </source>
</evidence>
<comment type="subcellular location">
    <subcellularLocation>
        <location evidence="2">Cytoplasm</location>
    </subcellularLocation>
    <subcellularLocation>
        <location evidence="1">Nucleus</location>
    </subcellularLocation>
</comment>
<feature type="region of interest" description="Disordered" evidence="11">
    <location>
        <begin position="103"/>
        <end position="142"/>
    </location>
</feature>
<evidence type="ECO:0000313" key="12">
    <source>
        <dbReference type="EMBL" id="KAK9543276.1"/>
    </source>
</evidence>
<keyword evidence="5" id="KW-0507">mRNA processing</keyword>
<evidence type="ECO:0000256" key="7">
    <source>
        <dbReference type="ARBA" id="ARBA00023187"/>
    </source>
</evidence>
<sequence length="319" mass="35743">MCDQKNGGDHGEMLNSDDVDELSASDESEPEELPSSTPFDSLLDDDDDDDDDDGEVEISAPAAGHKAQTPFSLRGGGSAFLNRSHSIFECLDSVARLASSSLTQDHVTDGVFTRPLPPRSKRKMSQPTSSCPTPAKKRGVPDYLVHPERWTHYNLEDVEETSDQDNRRAAHHFLSSLQQRKEQQESKSDTSCNTQQKMVFSRPSALPKELPADQPSAVGGKEKATRLLHLEEDDEDEEGREKEMAGGRRTDQSVEKAEERARDEEKDTKGAMGPPEEKKQVQKEKYEKEEGEEEENPAFTPFKKTKRMNYRKSSGQEDN</sequence>
<evidence type="ECO:0000256" key="6">
    <source>
        <dbReference type="ARBA" id="ARBA00022728"/>
    </source>
</evidence>
<reference evidence="12 13" key="1">
    <citation type="journal article" date="2024" name="Genome Biol. Evol.">
        <title>Chromosome-level genome assembly of the viviparous eelpout Zoarces viviparus.</title>
        <authorList>
            <person name="Fuhrmann N."/>
            <person name="Brasseur M.V."/>
            <person name="Bakowski C.E."/>
            <person name="Podsiadlowski L."/>
            <person name="Prost S."/>
            <person name="Krehenwinkel H."/>
            <person name="Mayer C."/>
        </authorList>
    </citation>
    <scope>NUCLEOTIDE SEQUENCE [LARGE SCALE GENOMIC DNA]</scope>
    <source>
        <strain evidence="12">NO-MEL_2022_Ind0_liver</strain>
    </source>
</reference>
<keyword evidence="8" id="KW-0539">Nucleus</keyword>
<feature type="compositionally biased region" description="Basic and acidic residues" evidence="11">
    <location>
        <begin position="239"/>
        <end position="288"/>
    </location>
</feature>
<dbReference type="GO" id="GO:0006397">
    <property type="term" value="P:mRNA processing"/>
    <property type="evidence" value="ECO:0007669"/>
    <property type="project" value="UniProtKB-KW"/>
</dbReference>
<evidence type="ECO:0000256" key="11">
    <source>
        <dbReference type="SAM" id="MobiDB-lite"/>
    </source>
</evidence>
<keyword evidence="6" id="KW-0747">Spliceosome</keyword>
<keyword evidence="13" id="KW-1185">Reference proteome</keyword>
<evidence type="ECO:0000256" key="4">
    <source>
        <dbReference type="ARBA" id="ARBA00022490"/>
    </source>
</evidence>
<organism evidence="12 13">
    <name type="scientific">Zoarces viviparus</name>
    <name type="common">Viviparous eelpout</name>
    <name type="synonym">Blennius viviparus</name>
    <dbReference type="NCBI Taxonomy" id="48416"/>
    <lineage>
        <taxon>Eukaryota</taxon>
        <taxon>Metazoa</taxon>
        <taxon>Chordata</taxon>
        <taxon>Craniata</taxon>
        <taxon>Vertebrata</taxon>
        <taxon>Euteleostomi</taxon>
        <taxon>Actinopterygii</taxon>
        <taxon>Neopterygii</taxon>
        <taxon>Teleostei</taxon>
        <taxon>Neoteleostei</taxon>
        <taxon>Acanthomorphata</taxon>
        <taxon>Eupercaria</taxon>
        <taxon>Perciformes</taxon>
        <taxon>Cottioidei</taxon>
        <taxon>Zoarcales</taxon>
        <taxon>Zoarcidae</taxon>
        <taxon>Zoarcinae</taxon>
        <taxon>Zoarces</taxon>
    </lineage>
</organism>
<evidence type="ECO:0000256" key="8">
    <source>
        <dbReference type="ARBA" id="ARBA00023242"/>
    </source>
</evidence>
<evidence type="ECO:0000256" key="3">
    <source>
        <dbReference type="ARBA" id="ARBA00010362"/>
    </source>
</evidence>
<feature type="region of interest" description="Disordered" evidence="11">
    <location>
        <begin position="1"/>
        <end position="76"/>
    </location>
</feature>
<gene>
    <name evidence="12" type="ORF">VZT92_001067</name>
</gene>
<keyword evidence="7" id="KW-0508">mRNA splicing</keyword>